<name>A0A8H6JUG9_9PEZI</name>
<evidence type="ECO:0000313" key="3">
    <source>
        <dbReference type="Proteomes" id="UP000652219"/>
    </source>
</evidence>
<accession>A0A8H6JUG9</accession>
<evidence type="ECO:0000256" key="1">
    <source>
        <dbReference type="SAM" id="MobiDB-lite"/>
    </source>
</evidence>
<dbReference type="AlphaFoldDB" id="A0A8H6JUG9"/>
<feature type="compositionally biased region" description="Basic and acidic residues" evidence="1">
    <location>
        <begin position="205"/>
        <end position="226"/>
    </location>
</feature>
<dbReference type="Proteomes" id="UP000652219">
    <property type="component" value="Unassembled WGS sequence"/>
</dbReference>
<reference evidence="2 3" key="1">
    <citation type="journal article" date="2020" name="Phytopathology">
        <title>Genome Sequence Resources of Colletotrichum truncatum, C. plurivorum, C. musicola, and C. sojae: Four Species Pathogenic to Soybean (Glycine max).</title>
        <authorList>
            <person name="Rogerio F."/>
            <person name="Boufleur T.R."/>
            <person name="Ciampi-Guillardi M."/>
            <person name="Sukno S.A."/>
            <person name="Thon M.R."/>
            <person name="Massola Junior N.S."/>
            <person name="Baroncelli R."/>
        </authorList>
    </citation>
    <scope>NUCLEOTIDE SEQUENCE [LARGE SCALE GENOMIC DNA]</scope>
    <source>
        <strain evidence="2 3">LFN0009</strain>
    </source>
</reference>
<dbReference type="EMBL" id="WIGN01000009">
    <property type="protein sequence ID" value="KAF6819594.1"/>
    <property type="molecule type" value="Genomic_DNA"/>
</dbReference>
<sequence length="269" mass="29882">MRRANEQRRTAEAVGSARIRFESALERHEWVTISRSVGGWMREMTEVDRAGRCQCDNDERRTGDGLTQHAGWWLVSQPEQPRAPLSSEACAAACLCHIAVFECTDKAEQPHLIPGRFWHLAGLLGTRGSTKSGNQPLDRDEQDRGSWTLEYIRGRSQGETCGWVGRLTRGAGRGETGMGDSWTWSASLEIGRIFGEPQMGNPSPGRERSEQAARRGRESPITRRNEILVPPGSRAGKTEYRRYAARRCSVASVESGVYSIASFVCTVLS</sequence>
<protein>
    <submittedName>
        <fullName evidence="2">Uncharacterized protein</fullName>
    </submittedName>
</protein>
<proteinExistence type="predicted"/>
<gene>
    <name evidence="2" type="ORF">CSOJ01_01337</name>
</gene>
<comment type="caution">
    <text evidence="2">The sequence shown here is derived from an EMBL/GenBank/DDBJ whole genome shotgun (WGS) entry which is preliminary data.</text>
</comment>
<keyword evidence="3" id="KW-1185">Reference proteome</keyword>
<evidence type="ECO:0000313" key="2">
    <source>
        <dbReference type="EMBL" id="KAF6819594.1"/>
    </source>
</evidence>
<feature type="region of interest" description="Disordered" evidence="1">
    <location>
        <begin position="195"/>
        <end position="233"/>
    </location>
</feature>
<organism evidence="2 3">
    <name type="scientific">Colletotrichum sojae</name>
    <dbReference type="NCBI Taxonomy" id="2175907"/>
    <lineage>
        <taxon>Eukaryota</taxon>
        <taxon>Fungi</taxon>
        <taxon>Dikarya</taxon>
        <taxon>Ascomycota</taxon>
        <taxon>Pezizomycotina</taxon>
        <taxon>Sordariomycetes</taxon>
        <taxon>Hypocreomycetidae</taxon>
        <taxon>Glomerellales</taxon>
        <taxon>Glomerellaceae</taxon>
        <taxon>Colletotrichum</taxon>
        <taxon>Colletotrichum orchidearum species complex</taxon>
    </lineage>
</organism>